<keyword evidence="2" id="KW-1185">Reference proteome</keyword>
<evidence type="ECO:0000313" key="1">
    <source>
        <dbReference type="EMBL" id="GJT94926.1"/>
    </source>
</evidence>
<name>A0ABQ5I4H9_9ASTR</name>
<organism evidence="1 2">
    <name type="scientific">Tanacetum coccineum</name>
    <dbReference type="NCBI Taxonomy" id="301880"/>
    <lineage>
        <taxon>Eukaryota</taxon>
        <taxon>Viridiplantae</taxon>
        <taxon>Streptophyta</taxon>
        <taxon>Embryophyta</taxon>
        <taxon>Tracheophyta</taxon>
        <taxon>Spermatophyta</taxon>
        <taxon>Magnoliopsida</taxon>
        <taxon>eudicotyledons</taxon>
        <taxon>Gunneridae</taxon>
        <taxon>Pentapetalae</taxon>
        <taxon>asterids</taxon>
        <taxon>campanulids</taxon>
        <taxon>Asterales</taxon>
        <taxon>Asteraceae</taxon>
        <taxon>Asteroideae</taxon>
        <taxon>Anthemideae</taxon>
        <taxon>Anthemidinae</taxon>
        <taxon>Tanacetum</taxon>
    </lineage>
</organism>
<sequence>MRIDELHKFSDGTFNDVQTALNDILKRIGMKYLPQTYWKKVDKDRAGAMIQAIDKQLKNRRIMRSLEKFIEHAEYDESNTYVLERFNTTAGNPVKKILLKLNLSDHRSSNQERYEHVGPKVTSSQDGKVYKMAKRDYAWLMISRCSRSHSRQAKEQAQDLKSMITTSIHKLMIEAKDYELKTKVKA</sequence>
<evidence type="ECO:0000313" key="2">
    <source>
        <dbReference type="Proteomes" id="UP001151760"/>
    </source>
</evidence>
<reference evidence="1" key="2">
    <citation type="submission" date="2022-01" db="EMBL/GenBank/DDBJ databases">
        <authorList>
            <person name="Yamashiro T."/>
            <person name="Shiraishi A."/>
            <person name="Satake H."/>
            <person name="Nakayama K."/>
        </authorList>
    </citation>
    <scope>NUCLEOTIDE SEQUENCE</scope>
</reference>
<gene>
    <name evidence="1" type="ORF">Tco_1090444</name>
</gene>
<protein>
    <submittedName>
        <fullName evidence="1">Uncharacterized protein</fullName>
    </submittedName>
</protein>
<reference evidence="1" key="1">
    <citation type="journal article" date="2022" name="Int. J. Mol. Sci.">
        <title>Draft Genome of Tanacetum Coccineum: Genomic Comparison of Closely Related Tanacetum-Family Plants.</title>
        <authorList>
            <person name="Yamashiro T."/>
            <person name="Shiraishi A."/>
            <person name="Nakayama K."/>
            <person name="Satake H."/>
        </authorList>
    </citation>
    <scope>NUCLEOTIDE SEQUENCE</scope>
</reference>
<proteinExistence type="predicted"/>
<comment type="caution">
    <text evidence="1">The sequence shown here is derived from an EMBL/GenBank/DDBJ whole genome shotgun (WGS) entry which is preliminary data.</text>
</comment>
<dbReference type="EMBL" id="BQNB010020342">
    <property type="protein sequence ID" value="GJT94926.1"/>
    <property type="molecule type" value="Genomic_DNA"/>
</dbReference>
<accession>A0ABQ5I4H9</accession>
<dbReference type="Proteomes" id="UP001151760">
    <property type="component" value="Unassembled WGS sequence"/>
</dbReference>